<organism evidence="2 3">
    <name type="scientific">Tsukamurella soli</name>
    <dbReference type="NCBI Taxonomy" id="644556"/>
    <lineage>
        <taxon>Bacteria</taxon>
        <taxon>Bacillati</taxon>
        <taxon>Actinomycetota</taxon>
        <taxon>Actinomycetes</taxon>
        <taxon>Mycobacteriales</taxon>
        <taxon>Tsukamurellaceae</taxon>
        <taxon>Tsukamurella</taxon>
    </lineage>
</organism>
<keyword evidence="1" id="KW-0472">Membrane</keyword>
<protein>
    <submittedName>
        <fullName evidence="2">Low temperature requirement protein A</fullName>
    </submittedName>
</protein>
<feature type="transmembrane region" description="Helical" evidence="1">
    <location>
        <begin position="365"/>
        <end position="383"/>
    </location>
</feature>
<feature type="transmembrane region" description="Helical" evidence="1">
    <location>
        <begin position="162"/>
        <end position="185"/>
    </location>
</feature>
<dbReference type="Pfam" id="PF06772">
    <property type="entry name" value="LtrA"/>
    <property type="match status" value="1"/>
</dbReference>
<dbReference type="PANTHER" id="PTHR36840:SF1">
    <property type="entry name" value="BLL5714 PROTEIN"/>
    <property type="match status" value="1"/>
</dbReference>
<accession>A0ABP8K327</accession>
<feature type="transmembrane region" description="Helical" evidence="1">
    <location>
        <begin position="275"/>
        <end position="297"/>
    </location>
</feature>
<feature type="transmembrane region" description="Helical" evidence="1">
    <location>
        <begin position="138"/>
        <end position="155"/>
    </location>
</feature>
<dbReference type="InterPro" id="IPR010640">
    <property type="entry name" value="Low_temperature_requirement_A"/>
</dbReference>
<evidence type="ECO:0000256" key="1">
    <source>
        <dbReference type="SAM" id="Phobius"/>
    </source>
</evidence>
<feature type="transmembrane region" description="Helical" evidence="1">
    <location>
        <begin position="338"/>
        <end position="358"/>
    </location>
</feature>
<feature type="transmembrane region" description="Helical" evidence="1">
    <location>
        <begin position="107"/>
        <end position="126"/>
    </location>
</feature>
<dbReference type="RefSeq" id="WP_344998840.1">
    <property type="nucleotide sequence ID" value="NZ_BAABFR010000073.1"/>
</dbReference>
<proteinExistence type="predicted"/>
<feature type="transmembrane region" description="Helical" evidence="1">
    <location>
        <begin position="46"/>
        <end position="61"/>
    </location>
</feature>
<dbReference type="PANTHER" id="PTHR36840">
    <property type="entry name" value="BLL5714 PROTEIN"/>
    <property type="match status" value="1"/>
</dbReference>
<keyword evidence="3" id="KW-1185">Reference proteome</keyword>
<name>A0ABP8K327_9ACTN</name>
<sequence>MGASVVGRVQGAAAEVTTMELFFDLVYVVAVSQLAGFVFEHLTGRGAIEALVLFGGVWWVWNHTTWATDFIDPDRLPVRVLMVVLMLLSLVMADGIAGAFGERGPQFAITLAAMQVLRPLFVVVTMRGERIARNYLHLGLWSTVAPALWVGGAFCEPRARLAVWIVALVVDIAAPLTNTWVSGLGAIAMREGELAPVHLVERNRLIVIIALGESVLSIGREFLEAESSVGSYVLLVVAFATTVSYWWLYFARHADSAECSLEEASDPTAPARGGYAYAHAALIAGIIETAVGAEILMGHPHQHTGSAQAIVLSDGPVLFFVGIGVFVASTAGVGRVEAAIAAGACVAFVVFGVIAVSLRSPVQDLAVGCAAVLSVTVGLAAWHERAALR</sequence>
<reference evidence="3" key="1">
    <citation type="journal article" date="2019" name="Int. J. Syst. Evol. Microbiol.">
        <title>The Global Catalogue of Microorganisms (GCM) 10K type strain sequencing project: providing services to taxonomists for standard genome sequencing and annotation.</title>
        <authorList>
            <consortium name="The Broad Institute Genomics Platform"/>
            <consortium name="The Broad Institute Genome Sequencing Center for Infectious Disease"/>
            <person name="Wu L."/>
            <person name="Ma J."/>
        </authorList>
    </citation>
    <scope>NUCLEOTIDE SEQUENCE [LARGE SCALE GENOMIC DNA]</scope>
    <source>
        <strain evidence="3">JCM 17688</strain>
    </source>
</reference>
<dbReference type="Proteomes" id="UP001500635">
    <property type="component" value="Unassembled WGS sequence"/>
</dbReference>
<gene>
    <name evidence="2" type="ORF">GCM10023147_37450</name>
</gene>
<keyword evidence="1" id="KW-1133">Transmembrane helix</keyword>
<feature type="transmembrane region" description="Helical" evidence="1">
    <location>
        <begin position="81"/>
        <end position="100"/>
    </location>
</feature>
<dbReference type="EMBL" id="BAABFR010000073">
    <property type="protein sequence ID" value="GAA4399695.1"/>
    <property type="molecule type" value="Genomic_DNA"/>
</dbReference>
<keyword evidence="1" id="KW-0812">Transmembrane</keyword>
<evidence type="ECO:0000313" key="2">
    <source>
        <dbReference type="EMBL" id="GAA4399695.1"/>
    </source>
</evidence>
<comment type="caution">
    <text evidence="2">The sequence shown here is derived from an EMBL/GenBank/DDBJ whole genome shotgun (WGS) entry which is preliminary data.</text>
</comment>
<feature type="transmembrane region" description="Helical" evidence="1">
    <location>
        <begin position="309"/>
        <end position="332"/>
    </location>
</feature>
<feature type="transmembrane region" description="Helical" evidence="1">
    <location>
        <begin position="230"/>
        <end position="248"/>
    </location>
</feature>
<evidence type="ECO:0000313" key="3">
    <source>
        <dbReference type="Proteomes" id="UP001500635"/>
    </source>
</evidence>
<feature type="transmembrane region" description="Helical" evidence="1">
    <location>
        <begin position="21"/>
        <end position="39"/>
    </location>
</feature>